<feature type="transmembrane region" description="Helical" evidence="7">
    <location>
        <begin position="177"/>
        <end position="194"/>
    </location>
</feature>
<keyword evidence="5 7" id="KW-1133">Transmembrane helix</keyword>
<keyword evidence="4 7" id="KW-0812">Transmembrane</keyword>
<keyword evidence="10" id="KW-1185">Reference proteome</keyword>
<reference evidence="10" key="1">
    <citation type="submission" date="2017-05" db="EMBL/GenBank/DDBJ databases">
        <authorList>
            <person name="Barney B.M."/>
        </authorList>
    </citation>
    <scope>NUCLEOTIDE SEQUENCE [LARGE SCALE GENOMIC DNA]</scope>
    <source>
        <strain evidence="10">PSBB022</strain>
    </source>
</reference>
<proteinExistence type="inferred from homology"/>
<accession>A0A266QA22</accession>
<evidence type="ECO:0000256" key="1">
    <source>
        <dbReference type="ARBA" id="ARBA00004651"/>
    </source>
</evidence>
<evidence type="ECO:0000256" key="7">
    <source>
        <dbReference type="SAM" id="Phobius"/>
    </source>
</evidence>
<feature type="transmembrane region" description="Helical" evidence="7">
    <location>
        <begin position="62"/>
        <end position="81"/>
    </location>
</feature>
<evidence type="ECO:0000256" key="6">
    <source>
        <dbReference type="ARBA" id="ARBA00023136"/>
    </source>
</evidence>
<dbReference type="EMBL" id="NHNI01000001">
    <property type="protein sequence ID" value="OZY86695.1"/>
    <property type="molecule type" value="Genomic_DNA"/>
</dbReference>
<evidence type="ECO:0000313" key="9">
    <source>
        <dbReference type="EMBL" id="OZY86695.1"/>
    </source>
</evidence>
<feature type="domain" description="Glycine transporter" evidence="8">
    <location>
        <begin position="96"/>
        <end position="169"/>
    </location>
</feature>
<evidence type="ECO:0000256" key="5">
    <source>
        <dbReference type="ARBA" id="ARBA00022989"/>
    </source>
</evidence>
<dbReference type="Pfam" id="PF03458">
    <property type="entry name" value="Gly_transporter"/>
    <property type="match status" value="2"/>
</dbReference>
<name>A0A266QA22_9GAMM</name>
<keyword evidence="3" id="KW-1003">Cell membrane</keyword>
<dbReference type="STRING" id="1209072.GCA_000766945_04059"/>
<comment type="similarity">
    <text evidence="2">Belongs to the UPF0126 family.</text>
</comment>
<feature type="transmembrane region" description="Helical" evidence="7">
    <location>
        <begin position="33"/>
        <end position="50"/>
    </location>
</feature>
<dbReference type="PANTHER" id="PTHR30506">
    <property type="entry name" value="INNER MEMBRANE PROTEIN"/>
    <property type="match status" value="1"/>
</dbReference>
<feature type="domain" description="Glycine transporter" evidence="8">
    <location>
        <begin position="9"/>
        <end position="81"/>
    </location>
</feature>
<feature type="transmembrane region" description="Helical" evidence="7">
    <location>
        <begin position="6"/>
        <end position="26"/>
    </location>
</feature>
<dbReference type="InterPro" id="IPR005115">
    <property type="entry name" value="Gly_transporter"/>
</dbReference>
<dbReference type="PANTHER" id="PTHR30506:SF3">
    <property type="entry name" value="UPF0126 INNER MEMBRANE PROTEIN YADS-RELATED"/>
    <property type="match status" value="1"/>
</dbReference>
<feature type="transmembrane region" description="Helical" evidence="7">
    <location>
        <begin position="93"/>
        <end position="114"/>
    </location>
</feature>
<evidence type="ECO:0000259" key="8">
    <source>
        <dbReference type="Pfam" id="PF03458"/>
    </source>
</evidence>
<gene>
    <name evidence="9" type="ORF">CBP51_06680</name>
</gene>
<evidence type="ECO:0000256" key="3">
    <source>
        <dbReference type="ARBA" id="ARBA00022475"/>
    </source>
</evidence>
<sequence length="208" mass="22011">MVTVDWLTLSDSFGVLVFAISGALAAGRRSMDIFGVLVIGFVTALGGGTLRDLLLGIHPVSWIKNPVYLLLVTIAVILTLLGGRISHRFDERIMIVSDAFGLAVFTVIGVQIALQQSFVSPPVAIMMGVITGVAGGAIRDVICNDIPLVLKREIYATASAAGGIAYCLLDYLGTPTLINTLSSIALVLTIRLIAVKAQWALPSFSITR</sequence>
<comment type="caution">
    <text evidence="9">The sequence shown here is derived from an EMBL/GenBank/DDBJ whole genome shotgun (WGS) entry which is preliminary data.</text>
</comment>
<dbReference type="GO" id="GO:0005886">
    <property type="term" value="C:plasma membrane"/>
    <property type="evidence" value="ECO:0007669"/>
    <property type="project" value="UniProtKB-SubCell"/>
</dbReference>
<evidence type="ECO:0000256" key="4">
    <source>
        <dbReference type="ARBA" id="ARBA00022692"/>
    </source>
</evidence>
<evidence type="ECO:0000313" key="10">
    <source>
        <dbReference type="Proteomes" id="UP000216101"/>
    </source>
</evidence>
<evidence type="ECO:0000256" key="2">
    <source>
        <dbReference type="ARBA" id="ARBA00008193"/>
    </source>
</evidence>
<protein>
    <recommendedName>
        <fullName evidence="8">Glycine transporter domain-containing protein</fullName>
    </recommendedName>
</protein>
<dbReference type="AlphaFoldDB" id="A0A266QA22"/>
<dbReference type="Proteomes" id="UP000216101">
    <property type="component" value="Unassembled WGS sequence"/>
</dbReference>
<organism evidence="9 10">
    <name type="scientific">Cellvibrio mixtus</name>
    <dbReference type="NCBI Taxonomy" id="39650"/>
    <lineage>
        <taxon>Bacteria</taxon>
        <taxon>Pseudomonadati</taxon>
        <taxon>Pseudomonadota</taxon>
        <taxon>Gammaproteobacteria</taxon>
        <taxon>Cellvibrionales</taxon>
        <taxon>Cellvibrionaceae</taxon>
        <taxon>Cellvibrio</taxon>
    </lineage>
</organism>
<keyword evidence="6 7" id="KW-0472">Membrane</keyword>
<comment type="subcellular location">
    <subcellularLocation>
        <location evidence="1">Cell membrane</location>
        <topology evidence="1">Multi-pass membrane protein</topology>
    </subcellularLocation>
</comment>
<dbReference type="RefSeq" id="WP_094984310.1">
    <property type="nucleotide sequence ID" value="NZ_NHNI01000001.1"/>
</dbReference>